<dbReference type="EMBL" id="JADNYJ010000038">
    <property type="protein sequence ID" value="KAF8902092.1"/>
    <property type="molecule type" value="Genomic_DNA"/>
</dbReference>
<comment type="caution">
    <text evidence="1">The sequence shown here is derived from an EMBL/GenBank/DDBJ whole genome shotgun (WGS) entry which is preliminary data.</text>
</comment>
<dbReference type="AlphaFoldDB" id="A0A9P5TN15"/>
<keyword evidence="2" id="KW-1185">Reference proteome</keyword>
<proteinExistence type="predicted"/>
<evidence type="ECO:0000313" key="1">
    <source>
        <dbReference type="EMBL" id="KAF8902092.1"/>
    </source>
</evidence>
<protein>
    <submittedName>
        <fullName evidence="1">Uncharacterized protein</fullName>
    </submittedName>
</protein>
<reference evidence="1" key="1">
    <citation type="submission" date="2020-11" db="EMBL/GenBank/DDBJ databases">
        <authorList>
            <consortium name="DOE Joint Genome Institute"/>
            <person name="Ahrendt S."/>
            <person name="Riley R."/>
            <person name="Andreopoulos W."/>
            <person name="LaButti K."/>
            <person name="Pangilinan J."/>
            <person name="Ruiz-duenas F.J."/>
            <person name="Barrasa J.M."/>
            <person name="Sanchez-Garcia M."/>
            <person name="Camarero S."/>
            <person name="Miyauchi S."/>
            <person name="Serrano A."/>
            <person name="Linde D."/>
            <person name="Babiker R."/>
            <person name="Drula E."/>
            <person name="Ayuso-Fernandez I."/>
            <person name="Pacheco R."/>
            <person name="Padilla G."/>
            <person name="Ferreira P."/>
            <person name="Barriuso J."/>
            <person name="Kellner H."/>
            <person name="Castanera R."/>
            <person name="Alfaro M."/>
            <person name="Ramirez L."/>
            <person name="Pisabarro A.G."/>
            <person name="Kuo A."/>
            <person name="Tritt A."/>
            <person name="Lipzen A."/>
            <person name="He G."/>
            <person name="Yan M."/>
            <person name="Ng V."/>
            <person name="Cullen D."/>
            <person name="Martin F."/>
            <person name="Rosso M.-N."/>
            <person name="Henrissat B."/>
            <person name="Hibbett D."/>
            <person name="Martinez A.T."/>
            <person name="Grigoriev I.V."/>
        </authorList>
    </citation>
    <scope>NUCLEOTIDE SEQUENCE</scope>
    <source>
        <strain evidence="1">AH 44721</strain>
    </source>
</reference>
<sequence>MNYTAATKSSVCTPCTNVPIRCTLCPRSSVGDMPRIIWKYNMVYHIMVEHSLPGSKKAIQDINGDLLIDMHISRFEETAIGIDRKHTTRCVKTILYLIVM</sequence>
<gene>
    <name evidence="1" type="ORF">CPB84DRAFT_1776580</name>
</gene>
<evidence type="ECO:0000313" key="2">
    <source>
        <dbReference type="Proteomes" id="UP000724874"/>
    </source>
</evidence>
<feature type="non-terminal residue" evidence="1">
    <location>
        <position position="100"/>
    </location>
</feature>
<dbReference type="OrthoDB" id="2953545at2759"/>
<dbReference type="Proteomes" id="UP000724874">
    <property type="component" value="Unassembled WGS sequence"/>
</dbReference>
<name>A0A9P5TN15_GYMJU</name>
<organism evidence="1 2">
    <name type="scientific">Gymnopilus junonius</name>
    <name type="common">Spectacular rustgill mushroom</name>
    <name type="synonym">Gymnopilus spectabilis subsp. junonius</name>
    <dbReference type="NCBI Taxonomy" id="109634"/>
    <lineage>
        <taxon>Eukaryota</taxon>
        <taxon>Fungi</taxon>
        <taxon>Dikarya</taxon>
        <taxon>Basidiomycota</taxon>
        <taxon>Agaricomycotina</taxon>
        <taxon>Agaricomycetes</taxon>
        <taxon>Agaricomycetidae</taxon>
        <taxon>Agaricales</taxon>
        <taxon>Agaricineae</taxon>
        <taxon>Hymenogastraceae</taxon>
        <taxon>Gymnopilus</taxon>
    </lineage>
</organism>
<accession>A0A9P5TN15</accession>